<dbReference type="RefSeq" id="WP_237871860.1">
    <property type="nucleotide sequence ID" value="NZ_JAKLTR010000006.1"/>
</dbReference>
<keyword evidence="3" id="KW-1185">Reference proteome</keyword>
<dbReference type="InterPro" id="IPR032164">
    <property type="entry name" value="DUF5000"/>
</dbReference>
<dbReference type="InterPro" id="IPR008979">
    <property type="entry name" value="Galactose-bd-like_sf"/>
</dbReference>
<dbReference type="Gene3D" id="2.60.120.260">
    <property type="entry name" value="Galactose-binding domain-like"/>
    <property type="match status" value="1"/>
</dbReference>
<sequence>MKLQKYIAILFITIAGAVQFLSCSKMDEYKEEFMAGGEIIYAGALDTVIAQSGYKRINLKLVLGKDPQVTRIKAFWNDKRDSVEIAVQRPLSSDTINYLINNLSAGGYNFTIYTFDAQNHTSVVRNANGVAYDDDYVNSLANRTLRSITPNANVDSLILKWNDSNLGQLGTELVYTLRAGGDKVMTLFPRDTMVGIPDDYVPGSELRYRSFYKPNENAYDTFKVPEYSVATLAELIFERQLAKTGFKQYSLPGDVGASQYATWTMPKLWDGTYAAPGYATAIAALPLSFTFDTGESSAINRIIYWMPSDRIFNTDAAKVFEVWGSDAPAANGSWDSWTLLTTCTSVKPSGLAPGTNTAADVAAAAAGQEFVFPANGPKTRYIRIKALSRWGTGTFISMGELTFFTRTRR</sequence>
<evidence type="ECO:0000313" key="2">
    <source>
        <dbReference type="EMBL" id="MCG2614960.1"/>
    </source>
</evidence>
<reference evidence="2" key="1">
    <citation type="submission" date="2022-01" db="EMBL/GenBank/DDBJ databases">
        <authorList>
            <person name="Jo J.-H."/>
            <person name="Im W.-T."/>
        </authorList>
    </citation>
    <scope>NUCLEOTIDE SEQUENCE</scope>
    <source>
        <strain evidence="2">NA20</strain>
    </source>
</reference>
<name>A0ABS9KRJ5_9BACT</name>
<proteinExistence type="predicted"/>
<evidence type="ECO:0000313" key="3">
    <source>
        <dbReference type="Proteomes" id="UP001165367"/>
    </source>
</evidence>
<dbReference type="Pfam" id="PF16389">
    <property type="entry name" value="DUF4998"/>
    <property type="match status" value="1"/>
</dbReference>
<protein>
    <recommendedName>
        <fullName evidence="1">DUF5000 domain-containing protein</fullName>
    </recommendedName>
</protein>
<organism evidence="2 3">
    <name type="scientific">Terrimonas ginsenosidimutans</name>
    <dbReference type="NCBI Taxonomy" id="2908004"/>
    <lineage>
        <taxon>Bacteria</taxon>
        <taxon>Pseudomonadati</taxon>
        <taxon>Bacteroidota</taxon>
        <taxon>Chitinophagia</taxon>
        <taxon>Chitinophagales</taxon>
        <taxon>Chitinophagaceae</taxon>
        <taxon>Terrimonas</taxon>
    </lineage>
</organism>
<gene>
    <name evidence="2" type="ORF">LZZ85_11735</name>
</gene>
<dbReference type="Pfam" id="PF16391">
    <property type="entry name" value="DUF5000"/>
    <property type="match status" value="1"/>
</dbReference>
<dbReference type="EMBL" id="JAKLTR010000006">
    <property type="protein sequence ID" value="MCG2614960.1"/>
    <property type="molecule type" value="Genomic_DNA"/>
</dbReference>
<feature type="domain" description="DUF5000" evidence="1">
    <location>
        <begin position="280"/>
        <end position="404"/>
    </location>
</feature>
<dbReference type="Proteomes" id="UP001165367">
    <property type="component" value="Unassembled WGS sequence"/>
</dbReference>
<accession>A0ABS9KRJ5</accession>
<evidence type="ECO:0000259" key="1">
    <source>
        <dbReference type="Pfam" id="PF16391"/>
    </source>
</evidence>
<dbReference type="SUPFAM" id="SSF49785">
    <property type="entry name" value="Galactose-binding domain-like"/>
    <property type="match status" value="1"/>
</dbReference>
<comment type="caution">
    <text evidence="2">The sequence shown here is derived from an EMBL/GenBank/DDBJ whole genome shotgun (WGS) entry which is preliminary data.</text>
</comment>